<protein>
    <recommendedName>
        <fullName evidence="3">Lipoprotein</fullName>
    </recommendedName>
</protein>
<name>A0A6M4H0U4_9PROT</name>
<dbReference type="RefSeq" id="WP_171094320.1">
    <property type="nucleotide sequence ID" value="NZ_CP053069.1"/>
</dbReference>
<keyword evidence="2" id="KW-1185">Reference proteome</keyword>
<gene>
    <name evidence="1" type="ORF">DSM104443_03348</name>
</gene>
<dbReference type="PROSITE" id="PS51257">
    <property type="entry name" value="PROKAR_LIPOPROTEIN"/>
    <property type="match status" value="1"/>
</dbReference>
<evidence type="ECO:0000313" key="2">
    <source>
        <dbReference type="Proteomes" id="UP000501534"/>
    </source>
</evidence>
<evidence type="ECO:0008006" key="3">
    <source>
        <dbReference type="Google" id="ProtNLM"/>
    </source>
</evidence>
<dbReference type="AlphaFoldDB" id="A0A6M4H0U4"/>
<organism evidence="1 2">
    <name type="scientific">Usitatibacter rugosus</name>
    <dbReference type="NCBI Taxonomy" id="2732067"/>
    <lineage>
        <taxon>Bacteria</taxon>
        <taxon>Pseudomonadati</taxon>
        <taxon>Pseudomonadota</taxon>
        <taxon>Betaproteobacteria</taxon>
        <taxon>Nitrosomonadales</taxon>
        <taxon>Usitatibacteraceae</taxon>
        <taxon>Usitatibacter</taxon>
    </lineage>
</organism>
<reference evidence="1 2" key="1">
    <citation type="submission" date="2020-04" db="EMBL/GenBank/DDBJ databases">
        <title>Usitatibacter rugosus gen. nov., sp. nov. and Usitatibacter palustris sp. nov., novel members of Usitatibacteraceae fam. nov. within the order Nitrosomonadales isolated from soil.</title>
        <authorList>
            <person name="Huber K.J."/>
            <person name="Neumann-Schaal M."/>
            <person name="Geppert A."/>
            <person name="Luckner M."/>
            <person name="Wanner G."/>
            <person name="Overmann J."/>
        </authorList>
    </citation>
    <scope>NUCLEOTIDE SEQUENCE [LARGE SCALE GENOMIC DNA]</scope>
    <source>
        <strain evidence="1 2">0125_3</strain>
    </source>
</reference>
<proteinExistence type="predicted"/>
<sequence length="112" mass="12287">MRMQDLVIGLAAFAVLGGCGRTAGPKEMEKLVNAAWSDCAAVEPRNVTIESQDRKTVRYTYVLRMRTPGKLTGKGVPCPEGKVKMIEMFFNKDMVELETGDEATVTQEASKS</sequence>
<dbReference type="KEGG" id="uru:DSM104443_03348"/>
<accession>A0A6M4H0U4</accession>
<dbReference type="EMBL" id="CP053069">
    <property type="protein sequence ID" value="QJR12263.1"/>
    <property type="molecule type" value="Genomic_DNA"/>
</dbReference>
<evidence type="ECO:0000313" key="1">
    <source>
        <dbReference type="EMBL" id="QJR12263.1"/>
    </source>
</evidence>
<dbReference type="Proteomes" id="UP000501534">
    <property type="component" value="Chromosome"/>
</dbReference>